<keyword evidence="2" id="KW-0472">Membrane</keyword>
<gene>
    <name evidence="3" type="ORF">GRI36_12755</name>
</gene>
<organism evidence="3 4">
    <name type="scientific">Pontixanthobacter gangjinensis</name>
    <dbReference type="NCBI Taxonomy" id="1028742"/>
    <lineage>
        <taxon>Bacteria</taxon>
        <taxon>Pseudomonadati</taxon>
        <taxon>Pseudomonadota</taxon>
        <taxon>Alphaproteobacteria</taxon>
        <taxon>Sphingomonadales</taxon>
        <taxon>Erythrobacteraceae</taxon>
        <taxon>Pontixanthobacter</taxon>
    </lineage>
</organism>
<evidence type="ECO:0008006" key="5">
    <source>
        <dbReference type="Google" id="ProtNLM"/>
    </source>
</evidence>
<proteinExistence type="predicted"/>
<comment type="caution">
    <text evidence="3">The sequence shown here is derived from an EMBL/GenBank/DDBJ whole genome shotgun (WGS) entry which is preliminary data.</text>
</comment>
<evidence type="ECO:0000256" key="1">
    <source>
        <dbReference type="SAM" id="MobiDB-lite"/>
    </source>
</evidence>
<accession>A0A6I4SRW7</accession>
<feature type="transmembrane region" description="Helical" evidence="2">
    <location>
        <begin position="6"/>
        <end position="26"/>
    </location>
</feature>
<keyword evidence="4" id="KW-1185">Reference proteome</keyword>
<dbReference type="OrthoDB" id="7391494at2"/>
<evidence type="ECO:0000313" key="3">
    <source>
        <dbReference type="EMBL" id="MXO57746.1"/>
    </source>
</evidence>
<sequence>MNWGSPEFVIAIIAVSYGAWIINNWIRAKHGYELEDEWGGKTKPKDTGEIKQLRAENAELVGLLKDQGKRMETLERIVTDKGYRLNEEIEALRDLPDATSNNSGVPLNISKKETA</sequence>
<evidence type="ECO:0000313" key="4">
    <source>
        <dbReference type="Proteomes" id="UP000468943"/>
    </source>
</evidence>
<name>A0A6I4SRW7_9SPHN</name>
<feature type="region of interest" description="Disordered" evidence="1">
    <location>
        <begin position="95"/>
        <end position="115"/>
    </location>
</feature>
<dbReference type="RefSeq" id="WP_160598791.1">
    <property type="nucleotide sequence ID" value="NZ_WTYS01000001.1"/>
</dbReference>
<keyword evidence="2" id="KW-1133">Transmembrane helix</keyword>
<keyword evidence="2" id="KW-0812">Transmembrane</keyword>
<reference evidence="3 4" key="1">
    <citation type="submission" date="2019-12" db="EMBL/GenBank/DDBJ databases">
        <title>Genomic-based taxomic classification of the family Erythrobacteraceae.</title>
        <authorList>
            <person name="Xu L."/>
        </authorList>
    </citation>
    <scope>NUCLEOTIDE SEQUENCE [LARGE SCALE GENOMIC DNA]</scope>
    <source>
        <strain evidence="3 4">JCM 17802</strain>
    </source>
</reference>
<dbReference type="AlphaFoldDB" id="A0A6I4SRW7"/>
<dbReference type="Proteomes" id="UP000468943">
    <property type="component" value="Unassembled WGS sequence"/>
</dbReference>
<dbReference type="EMBL" id="WTYS01000001">
    <property type="protein sequence ID" value="MXO57746.1"/>
    <property type="molecule type" value="Genomic_DNA"/>
</dbReference>
<evidence type="ECO:0000256" key="2">
    <source>
        <dbReference type="SAM" id="Phobius"/>
    </source>
</evidence>
<protein>
    <recommendedName>
        <fullName evidence="5">Phage shock protein B</fullName>
    </recommendedName>
</protein>